<dbReference type="AlphaFoldDB" id="A0A7J8ZXH4"/>
<keyword evidence="4 5" id="KW-0472">Membrane</keyword>
<dbReference type="SMART" id="SM01417">
    <property type="entry name" value="Solute_trans_a"/>
    <property type="match status" value="1"/>
</dbReference>
<gene>
    <name evidence="6" type="ORF">Golax_015333</name>
</gene>
<name>A0A7J8ZXH4_9ROSI</name>
<evidence type="ECO:0000313" key="7">
    <source>
        <dbReference type="Proteomes" id="UP000593574"/>
    </source>
</evidence>
<keyword evidence="2 5" id="KW-0812">Transmembrane</keyword>
<evidence type="ECO:0000256" key="5">
    <source>
        <dbReference type="SAM" id="Phobius"/>
    </source>
</evidence>
<feature type="transmembrane region" description="Helical" evidence="5">
    <location>
        <begin position="43"/>
        <end position="63"/>
    </location>
</feature>
<organism evidence="6 7">
    <name type="scientific">Gossypium laxum</name>
    <dbReference type="NCBI Taxonomy" id="34288"/>
    <lineage>
        <taxon>Eukaryota</taxon>
        <taxon>Viridiplantae</taxon>
        <taxon>Streptophyta</taxon>
        <taxon>Embryophyta</taxon>
        <taxon>Tracheophyta</taxon>
        <taxon>Spermatophyta</taxon>
        <taxon>Magnoliopsida</taxon>
        <taxon>eudicotyledons</taxon>
        <taxon>Gunneridae</taxon>
        <taxon>Pentapetalae</taxon>
        <taxon>rosids</taxon>
        <taxon>malvids</taxon>
        <taxon>Malvales</taxon>
        <taxon>Malvaceae</taxon>
        <taxon>Malvoideae</taxon>
        <taxon>Gossypium</taxon>
    </lineage>
</organism>
<protein>
    <submittedName>
        <fullName evidence="6">Uncharacterized protein</fullName>
    </submittedName>
</protein>
<feature type="transmembrane region" description="Helical" evidence="5">
    <location>
        <begin position="172"/>
        <end position="194"/>
    </location>
</feature>
<proteinExistence type="predicted"/>
<dbReference type="Proteomes" id="UP000593574">
    <property type="component" value="Unassembled WGS sequence"/>
</dbReference>
<dbReference type="InterPro" id="IPR005178">
    <property type="entry name" value="Ostalpha/TMEM184C"/>
</dbReference>
<feature type="transmembrane region" description="Helical" evidence="5">
    <location>
        <begin position="140"/>
        <end position="160"/>
    </location>
</feature>
<reference evidence="6 7" key="1">
    <citation type="journal article" date="2019" name="Genome Biol. Evol.">
        <title>Insights into the evolution of the New World diploid cottons (Gossypium, subgenus Houzingenia) based on genome sequencing.</title>
        <authorList>
            <person name="Grover C.E."/>
            <person name="Arick M.A. 2nd"/>
            <person name="Thrash A."/>
            <person name="Conover J.L."/>
            <person name="Sanders W.S."/>
            <person name="Peterson D.G."/>
            <person name="Frelichowski J.E."/>
            <person name="Scheffler J.A."/>
            <person name="Scheffler B.E."/>
            <person name="Wendel J.F."/>
        </authorList>
    </citation>
    <scope>NUCLEOTIDE SEQUENCE [LARGE SCALE GENOMIC DNA]</scope>
    <source>
        <strain evidence="6">4</strain>
        <tissue evidence="6">Leaf</tissue>
    </source>
</reference>
<evidence type="ECO:0000256" key="3">
    <source>
        <dbReference type="ARBA" id="ARBA00022989"/>
    </source>
</evidence>
<feature type="transmembrane region" description="Helical" evidence="5">
    <location>
        <begin position="6"/>
        <end position="31"/>
    </location>
</feature>
<keyword evidence="7" id="KW-1185">Reference proteome</keyword>
<dbReference type="PANTHER" id="PTHR23423">
    <property type="entry name" value="ORGANIC SOLUTE TRANSPORTER-RELATED"/>
    <property type="match status" value="1"/>
</dbReference>
<sequence>MGDLVPIYLVILAFFCTAGAIALAVLHIYRHLLNYTEPIFQRYIVRIIFMVPVYALMSFLSLVLPRSSIYFNSIREGYEAWVIYNFLSLCLAWVGGPGAVVLSLSGRVLKPSWYLMTCCLPPMPLDGDLLQPFNPVPKFIIIKSVVFLTYWQGVMFFLAAKSGFIKDADEAAQFQNFIICVEMLLAALGHLYAFPYKEYAGANIGMSRGFTRSLAHALMLNDFYHDTVHQFAPTYHDYVLYNHNDGDEGTRKYRSRTFVPTGPEMDAARRNKHMIGNKLEDIQLSSLPSYGTSAPQNPSSVPDSTSGDLTKSSLLVDHSNSYSAPYDMSLIDMDLSSYPSKVPAAKDTEPSCVLVGDWCGFAYDLSSWYFLSFACVDFSHTVNYGHFVALVVEHLPAGSCLILSPYAL</sequence>
<evidence type="ECO:0000256" key="4">
    <source>
        <dbReference type="ARBA" id="ARBA00023136"/>
    </source>
</evidence>
<comment type="subcellular location">
    <subcellularLocation>
        <location evidence="1">Membrane</location>
        <topology evidence="1">Multi-pass membrane protein</topology>
    </subcellularLocation>
</comment>
<feature type="transmembrane region" description="Helical" evidence="5">
    <location>
        <begin position="83"/>
        <end position="104"/>
    </location>
</feature>
<dbReference type="GO" id="GO:0016020">
    <property type="term" value="C:membrane"/>
    <property type="evidence" value="ECO:0007669"/>
    <property type="project" value="UniProtKB-SubCell"/>
</dbReference>
<evidence type="ECO:0000256" key="2">
    <source>
        <dbReference type="ARBA" id="ARBA00022692"/>
    </source>
</evidence>
<accession>A0A7J8ZXH4</accession>
<dbReference type="Pfam" id="PF03619">
    <property type="entry name" value="Solute_trans_a"/>
    <property type="match status" value="2"/>
</dbReference>
<evidence type="ECO:0000256" key="1">
    <source>
        <dbReference type="ARBA" id="ARBA00004141"/>
    </source>
</evidence>
<evidence type="ECO:0000313" key="6">
    <source>
        <dbReference type="EMBL" id="MBA0716507.1"/>
    </source>
</evidence>
<keyword evidence="3 5" id="KW-1133">Transmembrane helix</keyword>
<comment type="caution">
    <text evidence="6">The sequence shown here is derived from an EMBL/GenBank/DDBJ whole genome shotgun (WGS) entry which is preliminary data.</text>
</comment>
<dbReference type="EMBL" id="JABEZV010000007">
    <property type="protein sequence ID" value="MBA0716507.1"/>
    <property type="molecule type" value="Genomic_DNA"/>
</dbReference>